<reference evidence="3" key="1">
    <citation type="submission" date="2012-02" db="EMBL/GenBank/DDBJ databases">
        <title>Complete sequence of Desulfitobacterium dichloroeliminans LMG P-21439.</title>
        <authorList>
            <person name="Lucas S."/>
            <person name="Han J."/>
            <person name="Lapidus A."/>
            <person name="Cheng J.-F."/>
            <person name="Goodwin L."/>
            <person name="Pitluck S."/>
            <person name="Peters L."/>
            <person name="Ovchinnikova G."/>
            <person name="Teshima H."/>
            <person name="Detter J.C."/>
            <person name="Han C."/>
            <person name="Tapia R."/>
            <person name="Land M."/>
            <person name="Hauser L."/>
            <person name="Kyrpides N."/>
            <person name="Ivanova N."/>
            <person name="Pagani I."/>
            <person name="Kruse T."/>
            <person name="de Vos W.M."/>
            <person name="Boon N."/>
            <person name="Smidt H."/>
            <person name="Woyke T."/>
        </authorList>
    </citation>
    <scope>NUCLEOTIDE SEQUENCE [LARGE SCALE GENOMIC DNA]</scope>
    <source>
        <strain evidence="3">LMG P-21439 / DCA1</strain>
    </source>
</reference>
<dbReference type="OrthoDB" id="9761531at2"/>
<dbReference type="SMART" id="SM00849">
    <property type="entry name" value="Lactamase_B"/>
    <property type="match status" value="1"/>
</dbReference>
<dbReference type="STRING" id="871963.Desdi_3258"/>
<dbReference type="InterPro" id="IPR001279">
    <property type="entry name" value="Metallo-B-lactamas"/>
</dbReference>
<dbReference type="PANTHER" id="PTHR23131:SF4">
    <property type="entry name" value="METALLO-BETA-LACTAMASE SUPERFAMILY POTEIN"/>
    <property type="match status" value="1"/>
</dbReference>
<sequence>MVLREIAPEIFCLEVSVKLSINKVNLYIFRGKVPTMIDTGTNDPEVYQAIQEALKELGIPRLEQVLLTHWHVDHAGGAESLRRDGARILSGTRDYEEWVNFSSGKSFKIYEAYADKVWGVPPEQLAIILEYNKRLTFFSTLPEGVEKIDVGAVIQAGNYTLKTISTPGHTAGHLSYYEEDLGLLFTGDSLLPDVVPYPGAWLENGELVSGLPSYLHALERIEALGARAYLPAHGLARKSPESRCQEIRNQILRQVESYVPGESIFTKALSLSKGKFDPMTAFIHMHYVYGWESLKLNLPRQSN</sequence>
<protein>
    <submittedName>
        <fullName evidence="2">Zn-dependent hydrolase, glyoxylase</fullName>
    </submittedName>
</protein>
<organism evidence="2 3">
    <name type="scientific">Desulfitobacterium dichloroeliminans (strain LMG P-21439 / DCA1)</name>
    <dbReference type="NCBI Taxonomy" id="871963"/>
    <lineage>
        <taxon>Bacteria</taxon>
        <taxon>Bacillati</taxon>
        <taxon>Bacillota</taxon>
        <taxon>Clostridia</taxon>
        <taxon>Eubacteriales</taxon>
        <taxon>Desulfitobacteriaceae</taxon>
        <taxon>Desulfitobacterium</taxon>
    </lineage>
</organism>
<keyword evidence="2" id="KW-0378">Hydrolase</keyword>
<dbReference type="AlphaFoldDB" id="L0FBR1"/>
<gene>
    <name evidence="2" type="ordered locus">Desdi_3258</name>
</gene>
<feature type="domain" description="Metallo-beta-lactamase" evidence="1">
    <location>
        <begin position="23"/>
        <end position="233"/>
    </location>
</feature>
<keyword evidence="3" id="KW-1185">Reference proteome</keyword>
<accession>L0FBR1</accession>
<dbReference type="InterPro" id="IPR050662">
    <property type="entry name" value="Sec-metab_biosynth-thioest"/>
</dbReference>
<name>L0FBR1_DESDL</name>
<evidence type="ECO:0000313" key="2">
    <source>
        <dbReference type="EMBL" id="AGA70652.1"/>
    </source>
</evidence>
<dbReference type="Pfam" id="PF00753">
    <property type="entry name" value="Lactamase_B"/>
    <property type="match status" value="1"/>
</dbReference>
<dbReference type="EMBL" id="CP003344">
    <property type="protein sequence ID" value="AGA70652.1"/>
    <property type="molecule type" value="Genomic_DNA"/>
</dbReference>
<dbReference type="GO" id="GO:0016787">
    <property type="term" value="F:hydrolase activity"/>
    <property type="evidence" value="ECO:0007669"/>
    <property type="project" value="UniProtKB-KW"/>
</dbReference>
<evidence type="ECO:0000313" key="3">
    <source>
        <dbReference type="Proteomes" id="UP000010797"/>
    </source>
</evidence>
<dbReference type="HOGENOM" id="CLU_048478_0_2_9"/>
<dbReference type="Proteomes" id="UP000010797">
    <property type="component" value="Chromosome"/>
</dbReference>
<proteinExistence type="predicted"/>
<dbReference type="PANTHER" id="PTHR23131">
    <property type="entry name" value="ENDORIBONUCLEASE LACTB2"/>
    <property type="match status" value="1"/>
</dbReference>
<dbReference type="InterPro" id="IPR036866">
    <property type="entry name" value="RibonucZ/Hydroxyglut_hydro"/>
</dbReference>
<evidence type="ECO:0000259" key="1">
    <source>
        <dbReference type="SMART" id="SM00849"/>
    </source>
</evidence>
<dbReference type="Gene3D" id="3.60.15.10">
    <property type="entry name" value="Ribonuclease Z/Hydroxyacylglutathione hydrolase-like"/>
    <property type="match status" value="1"/>
</dbReference>
<dbReference type="KEGG" id="ddl:Desdi_3258"/>
<dbReference type="SUPFAM" id="SSF56281">
    <property type="entry name" value="Metallo-hydrolase/oxidoreductase"/>
    <property type="match status" value="1"/>
</dbReference>
<dbReference type="eggNOG" id="COG0491">
    <property type="taxonomic scope" value="Bacteria"/>
</dbReference>